<dbReference type="Pfam" id="PF07722">
    <property type="entry name" value="Peptidase_C26"/>
    <property type="match status" value="1"/>
</dbReference>
<comment type="caution">
    <text evidence="1">The sequence shown here is derived from an EMBL/GenBank/DDBJ whole genome shotgun (WGS) entry which is preliminary data.</text>
</comment>
<sequence length="250" mass="26380">MPDTTATKTLAVVEVTRSRPDRPEYHAYVDTLNSAVVAEGERLGYSVLRVGAADVGTEKLLELTRDADALVVMGGEDIDPRFYGAASGYRGEGQHFDVADEAQIALVRRALERQTPLLGICRGLQIINVALGGTLLQDLGEQTSHTNVGVPVESTMTRHEVDLRAASRLAGHLGTTRVVVQSAHHQAADRIGDDLVVVGIAADGTPEALEHSSAPIYGVQWHPEDPGAPVGQLALVLSALTSSVAARVAA</sequence>
<dbReference type="PANTHER" id="PTHR43235">
    <property type="entry name" value="GLUTAMINE AMIDOTRANSFERASE PB2B2.05-RELATED"/>
    <property type="match status" value="1"/>
</dbReference>
<accession>A0ABS2L450</accession>
<dbReference type="PROSITE" id="PS51273">
    <property type="entry name" value="GATASE_TYPE_1"/>
    <property type="match status" value="1"/>
</dbReference>
<dbReference type="InterPro" id="IPR029062">
    <property type="entry name" value="Class_I_gatase-like"/>
</dbReference>
<proteinExistence type="predicted"/>
<dbReference type="Proteomes" id="UP000776164">
    <property type="component" value="Unassembled WGS sequence"/>
</dbReference>
<dbReference type="SUPFAM" id="SSF52317">
    <property type="entry name" value="Class I glutamine amidotransferase-like"/>
    <property type="match status" value="1"/>
</dbReference>
<reference evidence="1 2" key="1">
    <citation type="submission" date="2021-01" db="EMBL/GenBank/DDBJ databases">
        <title>Sequencing the genomes of 1000 actinobacteria strains.</title>
        <authorList>
            <person name="Klenk H.-P."/>
        </authorList>
    </citation>
    <scope>NUCLEOTIDE SEQUENCE [LARGE SCALE GENOMIC DNA]</scope>
    <source>
        <strain evidence="1 2">DSM 13057</strain>
    </source>
</reference>
<name>A0ABS2L450_9MICO</name>
<dbReference type="InterPro" id="IPR011697">
    <property type="entry name" value="Peptidase_C26"/>
</dbReference>
<keyword evidence="1" id="KW-0315">Glutamine amidotransferase</keyword>
<dbReference type="EMBL" id="JAFBBU010000001">
    <property type="protein sequence ID" value="MBM7471880.1"/>
    <property type="molecule type" value="Genomic_DNA"/>
</dbReference>
<dbReference type="InterPro" id="IPR044668">
    <property type="entry name" value="PuuD-like"/>
</dbReference>
<evidence type="ECO:0000313" key="2">
    <source>
        <dbReference type="Proteomes" id="UP000776164"/>
    </source>
</evidence>
<evidence type="ECO:0000313" key="1">
    <source>
        <dbReference type="EMBL" id="MBM7471880.1"/>
    </source>
</evidence>
<organism evidence="1 2">
    <name type="scientific">Subtercola frigoramans</name>
    <dbReference type="NCBI Taxonomy" id="120298"/>
    <lineage>
        <taxon>Bacteria</taxon>
        <taxon>Bacillati</taxon>
        <taxon>Actinomycetota</taxon>
        <taxon>Actinomycetes</taxon>
        <taxon>Micrococcales</taxon>
        <taxon>Microbacteriaceae</taxon>
        <taxon>Subtercola</taxon>
    </lineage>
</organism>
<dbReference type="PANTHER" id="PTHR43235:SF1">
    <property type="entry name" value="GLUTAMINE AMIDOTRANSFERASE PB2B2.05-RELATED"/>
    <property type="match status" value="1"/>
</dbReference>
<dbReference type="RefSeq" id="WP_205108184.1">
    <property type="nucleotide sequence ID" value="NZ_BAAAHT010000013.1"/>
</dbReference>
<protein>
    <submittedName>
        <fullName evidence="1">Glutamine amidotransferase</fullName>
    </submittedName>
</protein>
<dbReference type="Gene3D" id="3.40.50.880">
    <property type="match status" value="1"/>
</dbReference>
<gene>
    <name evidence="1" type="ORF">JOE66_001514</name>
</gene>
<keyword evidence="2" id="KW-1185">Reference proteome</keyword>